<dbReference type="AlphaFoldDB" id="A0A1I2CY09"/>
<dbReference type="InterPro" id="IPR019060">
    <property type="entry name" value="DUF2382"/>
</dbReference>
<dbReference type="RefSeq" id="WP_245776817.1">
    <property type="nucleotide sequence ID" value="NZ_FOLQ01000018.1"/>
</dbReference>
<sequence>MSNEFKQNFQADEPEQRLADSMGAEPIIIPVIEEQLQIGKRVIETGAVRVTKHVIEESQTVDVPVSREEVIVEHVAVYQYVDEAPSVRYEGETMIIPVLREVLVTEKRLLLVEEVHVTKRQITDQETQEVILRKEEITVERTGPNHERPA</sequence>
<evidence type="ECO:0000313" key="2">
    <source>
        <dbReference type="EMBL" id="SFE73154.1"/>
    </source>
</evidence>
<dbReference type="EMBL" id="FOLQ01000018">
    <property type="protein sequence ID" value="SFE73154.1"/>
    <property type="molecule type" value="Genomic_DNA"/>
</dbReference>
<dbReference type="Pfam" id="PF09557">
    <property type="entry name" value="DUF2382"/>
    <property type="match status" value="1"/>
</dbReference>
<protein>
    <submittedName>
        <fullName evidence="2">Conserved domain-containing protein</fullName>
    </submittedName>
</protein>
<name>A0A1I2CY09_9BACT</name>
<dbReference type="NCBIfam" id="TIGR02271">
    <property type="entry name" value="YsnF/AvaK domain"/>
    <property type="match status" value="1"/>
</dbReference>
<evidence type="ECO:0000259" key="1">
    <source>
        <dbReference type="Pfam" id="PF09557"/>
    </source>
</evidence>
<proteinExistence type="predicted"/>
<gene>
    <name evidence="2" type="ORF">SAMN05216167_11891</name>
</gene>
<accession>A0A1I2CY09</accession>
<dbReference type="STRING" id="662367.SAMN05216167_11891"/>
<dbReference type="Proteomes" id="UP000198598">
    <property type="component" value="Unassembled WGS sequence"/>
</dbReference>
<organism evidence="2 3">
    <name type="scientific">Spirosoma endophyticum</name>
    <dbReference type="NCBI Taxonomy" id="662367"/>
    <lineage>
        <taxon>Bacteria</taxon>
        <taxon>Pseudomonadati</taxon>
        <taxon>Bacteroidota</taxon>
        <taxon>Cytophagia</taxon>
        <taxon>Cytophagales</taxon>
        <taxon>Cytophagaceae</taxon>
        <taxon>Spirosoma</taxon>
    </lineage>
</organism>
<reference evidence="2 3" key="1">
    <citation type="submission" date="2016-10" db="EMBL/GenBank/DDBJ databases">
        <authorList>
            <person name="de Groot N.N."/>
        </authorList>
    </citation>
    <scope>NUCLEOTIDE SEQUENCE [LARGE SCALE GENOMIC DNA]</scope>
    <source>
        <strain evidence="2 3">DSM 26130</strain>
    </source>
</reference>
<evidence type="ECO:0000313" key="3">
    <source>
        <dbReference type="Proteomes" id="UP000198598"/>
    </source>
</evidence>
<keyword evidence="3" id="KW-1185">Reference proteome</keyword>
<dbReference type="InterPro" id="IPR052967">
    <property type="entry name" value="Stress_Response_Assoc"/>
</dbReference>
<dbReference type="PANTHER" id="PTHR38463">
    <property type="entry name" value="STRESS RESPONSE PROTEIN YSNF"/>
    <property type="match status" value="1"/>
</dbReference>
<feature type="domain" description="DUF2382" evidence="1">
    <location>
        <begin position="29"/>
        <end position="139"/>
    </location>
</feature>
<dbReference type="PANTHER" id="PTHR38463:SF1">
    <property type="entry name" value="STRESS RESPONSE PROTEIN YSNF"/>
    <property type="match status" value="1"/>
</dbReference>